<dbReference type="SUPFAM" id="SSF160574">
    <property type="entry name" value="BT0923-like"/>
    <property type="match status" value="1"/>
</dbReference>
<organism evidence="1 2">
    <name type="scientific">Ralstonia pickettii</name>
    <name type="common">Burkholderia pickettii</name>
    <dbReference type="NCBI Taxonomy" id="329"/>
    <lineage>
        <taxon>Bacteria</taxon>
        <taxon>Pseudomonadati</taxon>
        <taxon>Pseudomonadota</taxon>
        <taxon>Betaproteobacteria</taxon>
        <taxon>Burkholderiales</taxon>
        <taxon>Burkholderiaceae</taxon>
        <taxon>Ralstonia</taxon>
    </lineage>
</organism>
<gene>
    <name evidence="1" type="ORF">DEE74_15545</name>
</gene>
<proteinExistence type="predicted"/>
<dbReference type="AlphaFoldDB" id="A0AAW4QA78"/>
<accession>A0AAW4QA78</accession>
<reference evidence="1" key="1">
    <citation type="submission" date="2018-06" db="EMBL/GenBank/DDBJ databases">
        <authorList>
            <person name="O'Rourke A."/>
        </authorList>
    </citation>
    <scope>NUCLEOTIDE SEQUENCE</scope>
    <source>
        <strain evidence="1">132550021-3</strain>
    </source>
</reference>
<name>A0AAW4QA78_RALPI</name>
<evidence type="ECO:0000313" key="1">
    <source>
        <dbReference type="EMBL" id="MBX3891278.1"/>
    </source>
</evidence>
<comment type="caution">
    <text evidence="1">The sequence shown here is derived from an EMBL/GenBank/DDBJ whole genome shotgun (WGS) entry which is preliminary data.</text>
</comment>
<protein>
    <recommendedName>
        <fullName evidence="3">PepSY domain-containing protein</fullName>
    </recommendedName>
</protein>
<dbReference type="Proteomes" id="UP001199322">
    <property type="component" value="Unassembled WGS sequence"/>
</dbReference>
<evidence type="ECO:0008006" key="3">
    <source>
        <dbReference type="Google" id="ProtNLM"/>
    </source>
</evidence>
<dbReference type="GeneID" id="34794268"/>
<dbReference type="RefSeq" id="WP_024542609.1">
    <property type="nucleotide sequence ID" value="NZ_CP104383.1"/>
</dbReference>
<dbReference type="EMBL" id="QGBI01000014">
    <property type="protein sequence ID" value="MBX3891278.1"/>
    <property type="molecule type" value="Genomic_DNA"/>
</dbReference>
<evidence type="ECO:0000313" key="2">
    <source>
        <dbReference type="Proteomes" id="UP001199322"/>
    </source>
</evidence>
<sequence>MSNDAQQLAAIVLACSLAFAIAGCKKNPFGERSSEVVGIAQVPAPVKATIDRQAGGRAIGEIEKQTQNGRVRYEVTLGSGSDKSTVLIGQDGQQIADEDDD</sequence>